<dbReference type="Pfam" id="PF04177">
    <property type="entry name" value="TAP42"/>
    <property type="match status" value="1"/>
</dbReference>
<evidence type="ECO:0000313" key="3">
    <source>
        <dbReference type="Proteomes" id="UP000807342"/>
    </source>
</evidence>
<gene>
    <name evidence="2" type="ORF">P691DRAFT_673853</name>
</gene>
<proteinExistence type="predicted"/>
<feature type="compositionally biased region" description="Basic and acidic residues" evidence="1">
    <location>
        <begin position="251"/>
        <end position="274"/>
    </location>
</feature>
<dbReference type="Gene3D" id="1.25.40.540">
    <property type="entry name" value="TAP42-like family"/>
    <property type="match status" value="1"/>
</dbReference>
<evidence type="ECO:0008006" key="4">
    <source>
        <dbReference type="Google" id="ProtNLM"/>
    </source>
</evidence>
<name>A0A9P5X879_9AGAR</name>
<sequence>MSEISLQELFRRSLESASKSVNLPTIAEETQDLLQHTLLDLREVHSRIRDLSLFSPNESLDDIPTKDMVCLTLPYVFAEVENRTRTTERHDRMGVLTKVISHLEAFVHQLEHYDIIPEDEKKLYSHKSSMLADPAKRRDVKVSQYKKVKEIKDRLQVLQKQRNQTQTPDSQTDFDLIASLLPSSTTSAAQSSEDSELDLDSTTDDLLRTTTILLLRIFYAQTHTQLESMEQELDLLRRAPPSPSGAPPPLGERDGRTKIGDKGKSKEEQEEMWRLDLGVSGSGGPDGKGPLVDHRGRPLRPFTILPSNAAERARLQTQVFGPGYNLPTMSVDEYLEIERERGNIITGGGPASLEKPTSSEQLQIDSEMDGTVAGEEKEEEKRQKDEKWAQYKDTHARGAGNTMNRG</sequence>
<dbReference type="EMBL" id="MU151251">
    <property type="protein sequence ID" value="KAF9446329.1"/>
    <property type="molecule type" value="Genomic_DNA"/>
</dbReference>
<evidence type="ECO:0000256" key="1">
    <source>
        <dbReference type="SAM" id="MobiDB-lite"/>
    </source>
</evidence>
<dbReference type="GO" id="GO:0051721">
    <property type="term" value="F:protein phosphatase 2A binding"/>
    <property type="evidence" value="ECO:0007669"/>
    <property type="project" value="TreeGrafter"/>
</dbReference>
<dbReference type="PANTHER" id="PTHR10933:SF9">
    <property type="entry name" value="IMMUNOGLOBULIN-BINDING PROTEIN 1"/>
    <property type="match status" value="1"/>
</dbReference>
<dbReference type="GO" id="GO:0005829">
    <property type="term" value="C:cytosol"/>
    <property type="evidence" value="ECO:0007669"/>
    <property type="project" value="TreeGrafter"/>
</dbReference>
<dbReference type="Proteomes" id="UP000807342">
    <property type="component" value="Unassembled WGS sequence"/>
</dbReference>
<organism evidence="2 3">
    <name type="scientific">Macrolepiota fuliginosa MF-IS2</name>
    <dbReference type="NCBI Taxonomy" id="1400762"/>
    <lineage>
        <taxon>Eukaryota</taxon>
        <taxon>Fungi</taxon>
        <taxon>Dikarya</taxon>
        <taxon>Basidiomycota</taxon>
        <taxon>Agaricomycotina</taxon>
        <taxon>Agaricomycetes</taxon>
        <taxon>Agaricomycetidae</taxon>
        <taxon>Agaricales</taxon>
        <taxon>Agaricineae</taxon>
        <taxon>Agaricaceae</taxon>
        <taxon>Macrolepiota</taxon>
    </lineage>
</organism>
<protein>
    <recommendedName>
        <fullName evidence="4">TAP42-like protein</fullName>
    </recommendedName>
</protein>
<feature type="compositionally biased region" description="Basic and acidic residues" evidence="1">
    <location>
        <begin position="379"/>
        <end position="396"/>
    </location>
</feature>
<feature type="region of interest" description="Disordered" evidence="1">
    <location>
        <begin position="345"/>
        <end position="406"/>
    </location>
</feature>
<feature type="compositionally biased region" description="Polar residues" evidence="1">
    <location>
        <begin position="355"/>
        <end position="364"/>
    </location>
</feature>
<dbReference type="OrthoDB" id="10261753at2759"/>
<keyword evidence="3" id="KW-1185">Reference proteome</keyword>
<accession>A0A9P5X879</accession>
<dbReference type="PANTHER" id="PTHR10933">
    <property type="entry name" value="IMMUNOGLOBULIN-BINDING PROTEIN 1"/>
    <property type="match status" value="1"/>
</dbReference>
<comment type="caution">
    <text evidence="2">The sequence shown here is derived from an EMBL/GenBank/DDBJ whole genome shotgun (WGS) entry which is preliminary data.</text>
</comment>
<dbReference type="GO" id="GO:0009966">
    <property type="term" value="P:regulation of signal transduction"/>
    <property type="evidence" value="ECO:0007669"/>
    <property type="project" value="InterPro"/>
</dbReference>
<feature type="compositionally biased region" description="Pro residues" evidence="1">
    <location>
        <begin position="240"/>
        <end position="250"/>
    </location>
</feature>
<dbReference type="AlphaFoldDB" id="A0A9P5X879"/>
<evidence type="ECO:0000313" key="2">
    <source>
        <dbReference type="EMBL" id="KAF9446329.1"/>
    </source>
</evidence>
<dbReference type="InterPro" id="IPR038511">
    <property type="entry name" value="TAP42/TAP46-like_sf"/>
</dbReference>
<dbReference type="GO" id="GO:0035303">
    <property type="term" value="P:regulation of dephosphorylation"/>
    <property type="evidence" value="ECO:0007669"/>
    <property type="project" value="TreeGrafter"/>
</dbReference>
<dbReference type="InterPro" id="IPR007304">
    <property type="entry name" value="TAP46-like"/>
</dbReference>
<feature type="region of interest" description="Disordered" evidence="1">
    <location>
        <begin position="237"/>
        <end position="298"/>
    </location>
</feature>
<reference evidence="2" key="1">
    <citation type="submission" date="2020-11" db="EMBL/GenBank/DDBJ databases">
        <authorList>
            <consortium name="DOE Joint Genome Institute"/>
            <person name="Ahrendt S."/>
            <person name="Riley R."/>
            <person name="Andreopoulos W."/>
            <person name="Labutti K."/>
            <person name="Pangilinan J."/>
            <person name="Ruiz-Duenas F.J."/>
            <person name="Barrasa J.M."/>
            <person name="Sanchez-Garcia M."/>
            <person name="Camarero S."/>
            <person name="Miyauchi S."/>
            <person name="Serrano A."/>
            <person name="Linde D."/>
            <person name="Babiker R."/>
            <person name="Drula E."/>
            <person name="Ayuso-Fernandez I."/>
            <person name="Pacheco R."/>
            <person name="Padilla G."/>
            <person name="Ferreira P."/>
            <person name="Barriuso J."/>
            <person name="Kellner H."/>
            <person name="Castanera R."/>
            <person name="Alfaro M."/>
            <person name="Ramirez L."/>
            <person name="Pisabarro A.G."/>
            <person name="Kuo A."/>
            <person name="Tritt A."/>
            <person name="Lipzen A."/>
            <person name="He G."/>
            <person name="Yan M."/>
            <person name="Ng V."/>
            <person name="Cullen D."/>
            <person name="Martin F."/>
            <person name="Rosso M.-N."/>
            <person name="Henrissat B."/>
            <person name="Hibbett D."/>
            <person name="Martinez A.T."/>
            <person name="Grigoriev I.V."/>
        </authorList>
    </citation>
    <scope>NUCLEOTIDE SEQUENCE</scope>
    <source>
        <strain evidence="2">MF-IS2</strain>
    </source>
</reference>